<evidence type="ECO:0000313" key="4">
    <source>
        <dbReference type="EMBL" id="RGT57473.1"/>
    </source>
</evidence>
<dbReference type="Gene3D" id="3.40.50.150">
    <property type="entry name" value="Vaccinia Virus protein VP39"/>
    <property type="match status" value="1"/>
</dbReference>
<dbReference type="Proteomes" id="UP000284731">
    <property type="component" value="Unassembled WGS sequence"/>
</dbReference>
<keyword evidence="2 4" id="KW-0808">Transferase</keyword>
<dbReference type="EMBL" id="QRWX01000001">
    <property type="protein sequence ID" value="RGT57473.1"/>
    <property type="molecule type" value="Genomic_DNA"/>
</dbReference>
<dbReference type="InterPro" id="IPR046977">
    <property type="entry name" value="RsmC/RlmG"/>
</dbReference>
<name>A0A412PH26_9FIRM</name>
<dbReference type="SUPFAM" id="SSF53335">
    <property type="entry name" value="S-adenosyl-L-methionine-dependent methyltransferases"/>
    <property type="match status" value="1"/>
</dbReference>
<accession>A0A412PH26</accession>
<evidence type="ECO:0000256" key="1">
    <source>
        <dbReference type="ARBA" id="ARBA00022603"/>
    </source>
</evidence>
<evidence type="ECO:0000259" key="3">
    <source>
        <dbReference type="Pfam" id="PF05175"/>
    </source>
</evidence>
<dbReference type="PANTHER" id="PTHR47816">
    <property type="entry name" value="RIBOSOMAL RNA SMALL SUBUNIT METHYLTRANSFERASE C"/>
    <property type="match status" value="1"/>
</dbReference>
<dbReference type="InterPro" id="IPR007848">
    <property type="entry name" value="Small_mtfrase_dom"/>
</dbReference>
<dbReference type="GO" id="GO:0008757">
    <property type="term" value="F:S-adenosylmethionine-dependent methyltransferase activity"/>
    <property type="evidence" value="ECO:0007669"/>
    <property type="project" value="InterPro"/>
</dbReference>
<reference evidence="4 5" key="1">
    <citation type="submission" date="2018-08" db="EMBL/GenBank/DDBJ databases">
        <title>A genome reference for cultivated species of the human gut microbiota.</title>
        <authorList>
            <person name="Zou Y."/>
            <person name="Xue W."/>
            <person name="Luo G."/>
        </authorList>
    </citation>
    <scope>NUCLEOTIDE SEQUENCE [LARGE SCALE GENOMIC DNA]</scope>
    <source>
        <strain evidence="4 5">AF18-46</strain>
    </source>
</reference>
<dbReference type="PANTHER" id="PTHR47816:SF4">
    <property type="entry name" value="RIBOSOMAL RNA SMALL SUBUNIT METHYLTRANSFERASE C"/>
    <property type="match status" value="1"/>
</dbReference>
<evidence type="ECO:0000256" key="2">
    <source>
        <dbReference type="ARBA" id="ARBA00022679"/>
    </source>
</evidence>
<gene>
    <name evidence="4" type="ORF">DWX20_00015</name>
</gene>
<organism evidence="4 5">
    <name type="scientific">Solobacterium moorei</name>
    <dbReference type="NCBI Taxonomy" id="102148"/>
    <lineage>
        <taxon>Bacteria</taxon>
        <taxon>Bacillati</taxon>
        <taxon>Bacillota</taxon>
        <taxon>Erysipelotrichia</taxon>
        <taxon>Erysipelotrichales</taxon>
        <taxon>Erysipelotrichaceae</taxon>
        <taxon>Solobacterium</taxon>
    </lineage>
</organism>
<dbReference type="InterPro" id="IPR029063">
    <property type="entry name" value="SAM-dependent_MTases_sf"/>
</dbReference>
<dbReference type="GO" id="GO:0032259">
    <property type="term" value="P:methylation"/>
    <property type="evidence" value="ECO:0007669"/>
    <property type="project" value="UniProtKB-KW"/>
</dbReference>
<sequence length="199" mass="22495">MAHYFTDNRSLDENRKEHTFRFLDRLYIFTTDNGVFSKTGVDYGSYVLLKAISKEELHGRILDMGCGYGTLGIITKSLFPSSEVTMADINPRAVELAQLNCGLNQVECTTLVSDGYAETKGQYHFIITNPPIRTGKKVIYKMFEDAYNHLEVGGSIYAVIRKQQGAESAKKKFAEVFGNCEVISKDRGYYILQSRKLTE</sequence>
<dbReference type="Pfam" id="PF05175">
    <property type="entry name" value="MTS"/>
    <property type="match status" value="1"/>
</dbReference>
<dbReference type="RefSeq" id="WP_006525795.1">
    <property type="nucleotide sequence ID" value="NZ_AP028934.1"/>
</dbReference>
<comment type="caution">
    <text evidence="4">The sequence shown here is derived from an EMBL/GenBank/DDBJ whole genome shotgun (WGS) entry which is preliminary data.</text>
</comment>
<dbReference type="AlphaFoldDB" id="A0A412PH26"/>
<dbReference type="GeneID" id="89618862"/>
<proteinExistence type="predicted"/>
<feature type="domain" description="Methyltransferase small" evidence="3">
    <location>
        <begin position="28"/>
        <end position="193"/>
    </location>
</feature>
<evidence type="ECO:0000313" key="5">
    <source>
        <dbReference type="Proteomes" id="UP000284731"/>
    </source>
</evidence>
<protein>
    <submittedName>
        <fullName evidence="4">Class I SAM-dependent methyltransferase</fullName>
    </submittedName>
</protein>
<keyword evidence="1 4" id="KW-0489">Methyltransferase</keyword>
<dbReference type="CDD" id="cd02440">
    <property type="entry name" value="AdoMet_MTases"/>
    <property type="match status" value="1"/>
</dbReference>